<feature type="compositionally biased region" description="Basic and acidic residues" evidence="1">
    <location>
        <begin position="395"/>
        <end position="405"/>
    </location>
</feature>
<name>A0A6J1FRZ5_CUCMO</name>
<evidence type="ECO:0000256" key="1">
    <source>
        <dbReference type="SAM" id="MobiDB-lite"/>
    </source>
</evidence>
<accession>A0A6J1FRZ5</accession>
<feature type="compositionally biased region" description="Basic and acidic residues" evidence="1">
    <location>
        <begin position="551"/>
        <end position="562"/>
    </location>
</feature>
<protein>
    <submittedName>
        <fullName evidence="3">COP1-interacting protein 7-like isoform X1</fullName>
    </submittedName>
</protein>
<feature type="region of interest" description="Disordered" evidence="1">
    <location>
        <begin position="255"/>
        <end position="301"/>
    </location>
</feature>
<feature type="compositionally biased region" description="Basic residues" evidence="1">
    <location>
        <begin position="355"/>
        <end position="369"/>
    </location>
</feature>
<reference evidence="3" key="1">
    <citation type="submission" date="2025-08" db="UniProtKB">
        <authorList>
            <consortium name="RefSeq"/>
        </authorList>
    </citation>
    <scope>IDENTIFICATION</scope>
    <source>
        <tissue evidence="3">Young leaves</tissue>
    </source>
</reference>
<feature type="compositionally biased region" description="Basic and acidic residues" evidence="1">
    <location>
        <begin position="522"/>
        <end position="531"/>
    </location>
</feature>
<evidence type="ECO:0000313" key="2">
    <source>
        <dbReference type="Proteomes" id="UP000504609"/>
    </source>
</evidence>
<dbReference type="PANTHER" id="PTHR31008:SF4">
    <property type="entry name" value="COP1-INTERACTING PROTEIN 7"/>
    <property type="match status" value="1"/>
</dbReference>
<organism evidence="2 3">
    <name type="scientific">Cucurbita moschata</name>
    <name type="common">Winter crookneck squash</name>
    <name type="synonym">Cucurbita pepo var. moschata</name>
    <dbReference type="NCBI Taxonomy" id="3662"/>
    <lineage>
        <taxon>Eukaryota</taxon>
        <taxon>Viridiplantae</taxon>
        <taxon>Streptophyta</taxon>
        <taxon>Embryophyta</taxon>
        <taxon>Tracheophyta</taxon>
        <taxon>Spermatophyta</taxon>
        <taxon>Magnoliopsida</taxon>
        <taxon>eudicotyledons</taxon>
        <taxon>Gunneridae</taxon>
        <taxon>Pentapetalae</taxon>
        <taxon>rosids</taxon>
        <taxon>fabids</taxon>
        <taxon>Cucurbitales</taxon>
        <taxon>Cucurbitaceae</taxon>
        <taxon>Cucurbiteae</taxon>
        <taxon>Cucurbita</taxon>
    </lineage>
</organism>
<feature type="compositionally biased region" description="Basic and acidic residues" evidence="1">
    <location>
        <begin position="777"/>
        <end position="807"/>
    </location>
</feature>
<keyword evidence="2" id="KW-1185">Reference proteome</keyword>
<feature type="region of interest" description="Disordered" evidence="1">
    <location>
        <begin position="776"/>
        <end position="955"/>
    </location>
</feature>
<feature type="region of interest" description="Disordered" evidence="1">
    <location>
        <begin position="344"/>
        <end position="579"/>
    </location>
</feature>
<dbReference type="GO" id="GO:0045893">
    <property type="term" value="P:positive regulation of DNA-templated transcription"/>
    <property type="evidence" value="ECO:0007669"/>
    <property type="project" value="TreeGrafter"/>
</dbReference>
<feature type="compositionally biased region" description="Polar residues" evidence="1">
    <location>
        <begin position="272"/>
        <end position="299"/>
    </location>
</feature>
<feature type="region of interest" description="Disordered" evidence="1">
    <location>
        <begin position="114"/>
        <end position="139"/>
    </location>
</feature>
<dbReference type="GO" id="GO:0009416">
    <property type="term" value="P:response to light stimulus"/>
    <property type="evidence" value="ECO:0007669"/>
    <property type="project" value="TreeGrafter"/>
</dbReference>
<dbReference type="AlphaFoldDB" id="A0A6J1FRZ5"/>
<proteinExistence type="predicted"/>
<dbReference type="KEGG" id="cmos:111446343"/>
<dbReference type="RefSeq" id="XP_022940890.1">
    <property type="nucleotide sequence ID" value="XM_023085122.1"/>
</dbReference>
<feature type="compositionally biased region" description="Acidic residues" evidence="1">
    <location>
        <begin position="442"/>
        <end position="451"/>
    </location>
</feature>
<feature type="compositionally biased region" description="Basic and acidic residues" evidence="1">
    <location>
        <begin position="839"/>
        <end position="878"/>
    </location>
</feature>
<feature type="compositionally biased region" description="Low complexity" evidence="1">
    <location>
        <begin position="914"/>
        <end position="923"/>
    </location>
</feature>
<feature type="compositionally biased region" description="Basic residues" evidence="1">
    <location>
        <begin position="406"/>
        <end position="416"/>
    </location>
</feature>
<feature type="compositionally biased region" description="Polar residues" evidence="1">
    <location>
        <begin position="563"/>
        <end position="576"/>
    </location>
</feature>
<dbReference type="Proteomes" id="UP000504609">
    <property type="component" value="Unplaced"/>
</dbReference>
<feature type="compositionally biased region" description="Basic residues" evidence="1">
    <location>
        <begin position="468"/>
        <end position="479"/>
    </location>
</feature>
<dbReference type="GeneID" id="111446343"/>
<sequence>MDPRTRLNHALFQLTPTRTRCELVISANGGATEKLASGLLQPFISHLKCARDQISKGGYSITLRPIAGSNASWFTKGTLQRFVRFVSTPEVLERFVTIEKEIVQIENSMSTDAEENATVADWNSKRSSPTQRVKGDLDDINDDATLKDNPKIRLQRVLETRKAVLHKDQAMAYARASAAGYEMDYIEDLIAFAEAFGASRLREACINFMDLCKRKNEDKLWIDEIAAMQAFSQPAFSYSETSGIVLAGEENESNVNAHVSKSDSSASQGSSENNQDGSLPKSAQMSMNGKAQVPTTWPNHPQYMHNFQGPLYPPYQGYLFPGMQMPPPYYPGNMQWPSNAEDLSLASDREPGGHRSSKSRRSKKKHSHKERTSEQEATTESGESSVDSESDEQSSDDKEQYSTEKIRKKKHGKKSSRTVVIRNINYITSKRNGEKGSHSEDDSSDEGEFIDGDSIKQQVEEAVGTLERRHKSTGRHQKKQNGYDNADGLNDSAERETNGISNNSEGEKISSPWDAFQNLLMSEREPEKSREFPSVQDQDGHEGRSPMLNLESERAPRQREVSSDSFVVTDRSSGNEGRTHIENFEAGYVANPINRRRESTYEELLYSQRGGESGSYVHSTASDFTNVSSRMKTQTEGDWFVSNPTNKSENQCQNVCPRVYDTDFSSSAQDHLYSEKNKKDVLADDSFMIQPRPLVDDQSDFQSRRDISMVSDIVGDAENEYVKQETSRDEKPATLGVSEPDDLYMMLDRDIATEPTVASWSPEMDYENNFSTIAKSKHSDIEADDGGDKSNKNKESGGKVPSKEARSKSLGGPLAKGKYDVQSRTRKPLSGSRTTVPKSKFEKEEETRKRMEELAIQRQKRIAERSSKPGVTKIEKQKSQSLVQEAKKSPKPVLRSSTIDRLATARTPQKVSATQSPSSQPKKPTSRANGITSSEKFPKSDNNNGWQGRRSSIAS</sequence>
<dbReference type="PANTHER" id="PTHR31008">
    <property type="entry name" value="COP1-INTERACTING PROTEIN-RELATED"/>
    <property type="match status" value="1"/>
</dbReference>
<gene>
    <name evidence="3" type="primary">LOC111446343</name>
</gene>
<feature type="compositionally biased region" description="Low complexity" evidence="1">
    <location>
        <begin position="262"/>
        <end position="271"/>
    </location>
</feature>
<evidence type="ECO:0000313" key="3">
    <source>
        <dbReference type="RefSeq" id="XP_022940890.1"/>
    </source>
</evidence>
<feature type="compositionally biased region" description="Basic and acidic residues" evidence="1">
    <location>
        <begin position="431"/>
        <end position="441"/>
    </location>
</feature>
<feature type="compositionally biased region" description="Polar residues" evidence="1">
    <location>
        <begin position="927"/>
        <end position="955"/>
    </location>
</feature>